<gene>
    <name evidence="13" type="ORF">BDY21DRAFT_353606</name>
</gene>
<dbReference type="Gene3D" id="3.40.50.150">
    <property type="entry name" value="Vaccinia Virus protein VP39"/>
    <property type="match status" value="1"/>
</dbReference>
<dbReference type="FunFam" id="3.40.50.150:FF:000025">
    <property type="entry name" value="N-terminal Xaa-Pro-Lys N-methyltransferase 1"/>
    <property type="match status" value="1"/>
</dbReference>
<dbReference type="PANTHER" id="PTHR12753:SF0">
    <property type="entry name" value="ALPHA N-TERMINAL PROTEIN METHYLTRANSFERASE 1"/>
    <property type="match status" value="1"/>
</dbReference>
<dbReference type="Pfam" id="PF05891">
    <property type="entry name" value="Methyltransf_PK"/>
    <property type="match status" value="1"/>
</dbReference>
<evidence type="ECO:0000256" key="4">
    <source>
        <dbReference type="ARBA" id="ARBA00022691"/>
    </source>
</evidence>
<dbReference type="OrthoDB" id="1298661at2759"/>
<dbReference type="Proteomes" id="UP000799766">
    <property type="component" value="Unassembled WGS sequence"/>
</dbReference>
<keyword evidence="2" id="KW-0489">Methyltransferase</keyword>
<dbReference type="GO" id="GO:0071885">
    <property type="term" value="F:N-terminal protein N-methyltransferase activity"/>
    <property type="evidence" value="ECO:0007669"/>
    <property type="project" value="UniProtKB-EC"/>
</dbReference>
<evidence type="ECO:0000256" key="8">
    <source>
        <dbReference type="ARBA" id="ARBA00047306"/>
    </source>
</evidence>
<dbReference type="SUPFAM" id="SSF53335">
    <property type="entry name" value="S-adenosyl-L-methionine-dependent methyltransferases"/>
    <property type="match status" value="1"/>
</dbReference>
<evidence type="ECO:0000256" key="11">
    <source>
        <dbReference type="ARBA" id="ARBA00082558"/>
    </source>
</evidence>
<evidence type="ECO:0000256" key="2">
    <source>
        <dbReference type="ARBA" id="ARBA00022603"/>
    </source>
</evidence>
<evidence type="ECO:0000256" key="6">
    <source>
        <dbReference type="ARBA" id="ARBA00039449"/>
    </source>
</evidence>
<dbReference type="PANTHER" id="PTHR12753">
    <property type="entry name" value="AD-003 - RELATED"/>
    <property type="match status" value="1"/>
</dbReference>
<feature type="binding site" evidence="12">
    <location>
        <position position="92"/>
    </location>
    <ligand>
        <name>S-adenosyl-L-methionine</name>
        <dbReference type="ChEBI" id="CHEBI:59789"/>
    </ligand>
</feature>
<name>A0A6A6NRW1_9PEZI</name>
<evidence type="ECO:0000256" key="10">
    <source>
        <dbReference type="ARBA" id="ARBA00048167"/>
    </source>
</evidence>
<dbReference type="InterPro" id="IPR029063">
    <property type="entry name" value="SAM-dependent_MTases_sf"/>
</dbReference>
<keyword evidence="4 12" id="KW-0949">S-adenosyl-L-methionine</keyword>
<feature type="binding site" evidence="12">
    <location>
        <position position="161"/>
    </location>
    <ligand>
        <name>S-adenosyl-L-methionine</name>
        <dbReference type="ChEBI" id="CHEBI:59789"/>
    </ligand>
</feature>
<evidence type="ECO:0000256" key="12">
    <source>
        <dbReference type="PIRSR" id="PIRSR016958-1"/>
    </source>
</evidence>
<protein>
    <recommendedName>
        <fullName evidence="6">Alpha N-terminal protein methyltransferase 1</fullName>
        <ecNumber evidence="5">2.1.1.244</ecNumber>
    </recommendedName>
    <alternativeName>
        <fullName evidence="11">Translation associated element 1</fullName>
    </alternativeName>
    <alternativeName>
        <fullName evidence="7">X-Pro-Lys N-terminal protein methyltransferase 1</fullName>
    </alternativeName>
</protein>
<evidence type="ECO:0000256" key="7">
    <source>
        <dbReference type="ARBA" id="ARBA00043129"/>
    </source>
</evidence>
<dbReference type="AlphaFoldDB" id="A0A6A6NRW1"/>
<reference evidence="13" key="1">
    <citation type="journal article" date="2020" name="Stud. Mycol.">
        <title>101 Dothideomycetes genomes: a test case for predicting lifestyles and emergence of pathogens.</title>
        <authorList>
            <person name="Haridas S."/>
            <person name="Albert R."/>
            <person name="Binder M."/>
            <person name="Bloem J."/>
            <person name="Labutti K."/>
            <person name="Salamov A."/>
            <person name="Andreopoulos B."/>
            <person name="Baker S."/>
            <person name="Barry K."/>
            <person name="Bills G."/>
            <person name="Bluhm B."/>
            <person name="Cannon C."/>
            <person name="Castanera R."/>
            <person name="Culley D."/>
            <person name="Daum C."/>
            <person name="Ezra D."/>
            <person name="Gonzalez J."/>
            <person name="Henrissat B."/>
            <person name="Kuo A."/>
            <person name="Liang C."/>
            <person name="Lipzen A."/>
            <person name="Lutzoni F."/>
            <person name="Magnuson J."/>
            <person name="Mondo S."/>
            <person name="Nolan M."/>
            <person name="Ohm R."/>
            <person name="Pangilinan J."/>
            <person name="Park H.-J."/>
            <person name="Ramirez L."/>
            <person name="Alfaro M."/>
            <person name="Sun H."/>
            <person name="Tritt A."/>
            <person name="Yoshinaga Y."/>
            <person name="Zwiers L.-H."/>
            <person name="Turgeon B."/>
            <person name="Goodwin S."/>
            <person name="Spatafora J."/>
            <person name="Crous P."/>
            <person name="Grigoriev I."/>
        </authorList>
    </citation>
    <scope>NUCLEOTIDE SEQUENCE</scope>
    <source>
        <strain evidence="13">ATCC 16933</strain>
    </source>
</reference>
<comment type="catalytic activity">
    <reaction evidence="10">
        <text>N-terminal L-alanyl-L-prolyl-L-lysyl-[protein] + 3 S-adenosyl-L-methionine = N-terminal N,N,N-trimethyl-L-alanyl-L-prolyl-L-lysyl-[protein] + 3 S-adenosyl-L-homocysteine + 3 H(+)</text>
        <dbReference type="Rhea" id="RHEA:54712"/>
        <dbReference type="Rhea" id="RHEA-COMP:13785"/>
        <dbReference type="Rhea" id="RHEA-COMP:13971"/>
        <dbReference type="ChEBI" id="CHEBI:15378"/>
        <dbReference type="ChEBI" id="CHEBI:57856"/>
        <dbReference type="ChEBI" id="CHEBI:59789"/>
        <dbReference type="ChEBI" id="CHEBI:138057"/>
        <dbReference type="ChEBI" id="CHEBI:138315"/>
        <dbReference type="EC" id="2.1.1.244"/>
    </reaction>
</comment>
<dbReference type="GO" id="GO:0032259">
    <property type="term" value="P:methylation"/>
    <property type="evidence" value="ECO:0007669"/>
    <property type="project" value="UniProtKB-KW"/>
</dbReference>
<comment type="similarity">
    <text evidence="1">Belongs to the methyltransferase superfamily. NTM1 family.</text>
</comment>
<dbReference type="EMBL" id="MU001692">
    <property type="protein sequence ID" value="KAF2454308.1"/>
    <property type="molecule type" value="Genomic_DNA"/>
</dbReference>
<evidence type="ECO:0000256" key="9">
    <source>
        <dbReference type="ARBA" id="ARBA00047885"/>
    </source>
</evidence>
<feature type="binding site" evidence="12">
    <location>
        <position position="97"/>
    </location>
    <ligand>
        <name>S-adenosyl-L-methionine</name>
        <dbReference type="ChEBI" id="CHEBI:59789"/>
    </ligand>
</feature>
<sequence>MAPPLAGGRGGNKNAADAAIDQGAAIAYWNDVPATVNGMLGGYPQVSRIDLQGSANFLAKVKKQRGVREGDGCASSGGKEGDDLLDLAVDCGAGIGRITLGFLSRIARVVDVVEPVGKFTLELSEGESGAELRERGGLGEVFNGGLEEWTPAKKYDLIWNQWCVGHLKDVQLVEYLKRCSEGLAEGGWIVVKENMSTDVQGKDIFDELDSSITRTDKKFRALFEASGLKIVLTEVQKGFPKVLYPVRMYALQPASRG</sequence>
<accession>A0A6A6NRW1</accession>
<evidence type="ECO:0000313" key="14">
    <source>
        <dbReference type="Proteomes" id="UP000799766"/>
    </source>
</evidence>
<dbReference type="CDD" id="cd02440">
    <property type="entry name" value="AdoMet_MTases"/>
    <property type="match status" value="1"/>
</dbReference>
<evidence type="ECO:0000256" key="1">
    <source>
        <dbReference type="ARBA" id="ARBA00009059"/>
    </source>
</evidence>
<dbReference type="InterPro" id="IPR008576">
    <property type="entry name" value="MeTrfase_NTM1"/>
</dbReference>
<evidence type="ECO:0000256" key="3">
    <source>
        <dbReference type="ARBA" id="ARBA00022679"/>
    </source>
</evidence>
<organism evidence="13 14">
    <name type="scientific">Lineolata rhizophorae</name>
    <dbReference type="NCBI Taxonomy" id="578093"/>
    <lineage>
        <taxon>Eukaryota</taxon>
        <taxon>Fungi</taxon>
        <taxon>Dikarya</taxon>
        <taxon>Ascomycota</taxon>
        <taxon>Pezizomycotina</taxon>
        <taxon>Dothideomycetes</taxon>
        <taxon>Dothideomycetes incertae sedis</taxon>
        <taxon>Lineolatales</taxon>
        <taxon>Lineolataceae</taxon>
        <taxon>Lineolata</taxon>
    </lineage>
</organism>
<evidence type="ECO:0000256" key="5">
    <source>
        <dbReference type="ARBA" id="ARBA00039112"/>
    </source>
</evidence>
<dbReference type="GO" id="GO:0005737">
    <property type="term" value="C:cytoplasm"/>
    <property type="evidence" value="ECO:0007669"/>
    <property type="project" value="TreeGrafter"/>
</dbReference>
<keyword evidence="3" id="KW-0808">Transferase</keyword>
<dbReference type="PIRSF" id="PIRSF016958">
    <property type="entry name" value="DUF858_MeTrfase_lik"/>
    <property type="match status" value="1"/>
</dbReference>
<comment type="catalytic activity">
    <reaction evidence="9">
        <text>N-terminal L-prolyl-L-prolyl-L-lysyl-[protein] + 2 S-adenosyl-L-methionine = N-terminal N,N-dimethyl-L-prolyl-L-prolyl-L-lysyl-[protein] + 2 S-adenosyl-L-homocysteine + 2 H(+)</text>
        <dbReference type="Rhea" id="RHEA:54736"/>
        <dbReference type="Rhea" id="RHEA-COMP:13787"/>
        <dbReference type="Rhea" id="RHEA-COMP:13974"/>
        <dbReference type="ChEBI" id="CHEBI:15378"/>
        <dbReference type="ChEBI" id="CHEBI:57856"/>
        <dbReference type="ChEBI" id="CHEBI:59789"/>
        <dbReference type="ChEBI" id="CHEBI:138059"/>
        <dbReference type="ChEBI" id="CHEBI:138318"/>
        <dbReference type="EC" id="2.1.1.244"/>
    </reaction>
</comment>
<comment type="catalytic activity">
    <reaction evidence="8">
        <text>N-terminal L-seryl-L-prolyl-L-lysyl-[protein] + 3 S-adenosyl-L-methionine = N-terminal N,N,N-trimethyl-L-seryl-L-prolyl-L-lysyl-[protein] + 3 S-adenosyl-L-homocysteine + 3 H(+)</text>
        <dbReference type="Rhea" id="RHEA:54724"/>
        <dbReference type="Rhea" id="RHEA-COMP:13789"/>
        <dbReference type="Rhea" id="RHEA-COMP:13973"/>
        <dbReference type="ChEBI" id="CHEBI:15378"/>
        <dbReference type="ChEBI" id="CHEBI:57856"/>
        <dbReference type="ChEBI" id="CHEBI:59789"/>
        <dbReference type="ChEBI" id="CHEBI:138061"/>
        <dbReference type="ChEBI" id="CHEBI:138317"/>
        <dbReference type="EC" id="2.1.1.244"/>
    </reaction>
</comment>
<dbReference type="EC" id="2.1.1.244" evidence="5"/>
<evidence type="ECO:0000313" key="13">
    <source>
        <dbReference type="EMBL" id="KAF2454308.1"/>
    </source>
</evidence>
<proteinExistence type="inferred from homology"/>
<keyword evidence="14" id="KW-1185">Reference proteome</keyword>